<evidence type="ECO:0000313" key="8">
    <source>
        <dbReference type="EMBL" id="SEQ90010.1"/>
    </source>
</evidence>
<dbReference type="PANTHER" id="PTHR42684">
    <property type="entry name" value="ADENOSYLMETHIONINE-8-AMINO-7-OXONONANOATE AMINOTRANSFERASE"/>
    <property type="match status" value="1"/>
</dbReference>
<protein>
    <submittedName>
        <fullName evidence="8">4-aminobutyrate---pyruvate transaminase</fullName>
    </submittedName>
    <submittedName>
        <fullName evidence="7">Aspartate aminotransferase family protein</fullName>
    </submittedName>
</protein>
<dbReference type="InterPro" id="IPR015422">
    <property type="entry name" value="PyrdxlP-dep_Trfase_small"/>
</dbReference>
<keyword evidence="4" id="KW-0808">Transferase</keyword>
<dbReference type="EMBL" id="FOEQ01000004">
    <property type="protein sequence ID" value="SEQ90010.1"/>
    <property type="molecule type" value="Genomic_DNA"/>
</dbReference>
<evidence type="ECO:0000256" key="2">
    <source>
        <dbReference type="ARBA" id="ARBA00008954"/>
    </source>
</evidence>
<keyword evidence="3 7" id="KW-0032">Aminotransferase</keyword>
<dbReference type="AlphaFoldDB" id="A0A1H9JT71"/>
<organism evidence="8 9">
    <name type="scientific">Pseudomonas soli</name>
    <dbReference type="NCBI Taxonomy" id="1306993"/>
    <lineage>
        <taxon>Bacteria</taxon>
        <taxon>Pseudomonadati</taxon>
        <taxon>Pseudomonadota</taxon>
        <taxon>Gammaproteobacteria</taxon>
        <taxon>Pseudomonadales</taxon>
        <taxon>Pseudomonadaceae</taxon>
        <taxon>Pseudomonas</taxon>
    </lineage>
</organism>
<reference evidence="7 10" key="2">
    <citation type="submission" date="2024-01" db="EMBL/GenBank/DDBJ databases">
        <title>Unpublished Manusciprt.</title>
        <authorList>
            <person name="Duman M."/>
            <person name="Valdes E.G."/>
            <person name="Ajmi N."/>
            <person name="Altun S."/>
            <person name="Saticioglu I.B."/>
        </authorList>
    </citation>
    <scope>NUCLEOTIDE SEQUENCE [LARGE SCALE GENOMIC DNA]</scope>
    <source>
        <strain evidence="7 10">139P</strain>
    </source>
</reference>
<dbReference type="Pfam" id="PF00202">
    <property type="entry name" value="Aminotran_3"/>
    <property type="match status" value="1"/>
</dbReference>
<keyword evidence="5 6" id="KW-0663">Pyridoxal phosphate</keyword>
<evidence type="ECO:0000256" key="5">
    <source>
        <dbReference type="ARBA" id="ARBA00022898"/>
    </source>
</evidence>
<comment type="similarity">
    <text evidence="2 6">Belongs to the class-III pyridoxal-phosphate-dependent aminotransferase family.</text>
</comment>
<dbReference type="FunFam" id="3.40.640.10:FF:000014">
    <property type="entry name" value="Adenosylmethionine-8-amino-7-oxononanoate aminotransferase, probable"/>
    <property type="match status" value="1"/>
</dbReference>
<dbReference type="InterPro" id="IPR015421">
    <property type="entry name" value="PyrdxlP-dep_Trfase_major"/>
</dbReference>
<sequence length="459" mass="49812">MNTLTATARNDLAALIHPNTNLAQHQEIGPLVITAGDGVRVFDEQGNAYIEAMSGLWSVALGFSEQRLVDAAVEQLRQLPYYHSFSHKTNAPAAALAAKLAELAPGDLNHVFFTNSGSEANDSVVKMVWYVNNALGKPAKKKFISRQQAYHGATVACASLSGIPSMHRDFDLPAIPVHHLTCPNFYRFGRPGETEEAFSARLADELEHYILDEGPETIAAFIGEPVMAAGGVIPPPQGYWAAIQAVCRRYDILVVIDEIITGFGRLGTMFGAELYGIQPDIMVLSKQLTSSYQPLAAVLVSDAIHDVLLSQSQRLGAFAHGLTCTGHPVATAVALENIRIIEERDLVGQVQRLAPEFQRRLREFADHPLVGDVRGIGLVGAIELVANKATGQPFAQPGTLGGYVFRQAHKHGLIIRAIYDTIAFCPPLICTQADIEAIFSAFERTLVDATDWARAQNLL</sequence>
<dbReference type="InterPro" id="IPR049704">
    <property type="entry name" value="Aminotrans_3_PPA_site"/>
</dbReference>
<dbReference type="GO" id="GO:0030170">
    <property type="term" value="F:pyridoxal phosphate binding"/>
    <property type="evidence" value="ECO:0007669"/>
    <property type="project" value="InterPro"/>
</dbReference>
<dbReference type="InterPro" id="IPR015424">
    <property type="entry name" value="PyrdxlP-dep_Trfase"/>
</dbReference>
<dbReference type="InterPro" id="IPR005814">
    <property type="entry name" value="Aminotrans_3"/>
</dbReference>
<proteinExistence type="inferred from homology"/>
<reference evidence="8 9" key="1">
    <citation type="submission" date="2016-10" db="EMBL/GenBank/DDBJ databases">
        <authorList>
            <person name="de Groot N.N."/>
        </authorList>
    </citation>
    <scope>NUCLEOTIDE SEQUENCE [LARGE SCALE GENOMIC DNA]</scope>
    <source>
        <strain evidence="8 9">LMG 27941</strain>
    </source>
</reference>
<dbReference type="EMBL" id="JAZDQQ010000002">
    <property type="protein sequence ID" value="MEE1879086.1"/>
    <property type="molecule type" value="Genomic_DNA"/>
</dbReference>
<gene>
    <name evidence="8" type="ORF">SAMN05216230_104221</name>
    <name evidence="7" type="ORF">V0R55_02850</name>
</gene>
<dbReference type="GO" id="GO:0004015">
    <property type="term" value="F:adenosylmethionine-8-amino-7-oxononanoate transaminase activity"/>
    <property type="evidence" value="ECO:0007669"/>
    <property type="project" value="TreeGrafter"/>
</dbReference>
<evidence type="ECO:0000256" key="4">
    <source>
        <dbReference type="ARBA" id="ARBA00022679"/>
    </source>
</evidence>
<dbReference type="GO" id="GO:0009448">
    <property type="term" value="P:gamma-aminobutyric acid metabolic process"/>
    <property type="evidence" value="ECO:0007669"/>
    <property type="project" value="TreeGrafter"/>
</dbReference>
<dbReference type="Gene3D" id="3.90.1150.10">
    <property type="entry name" value="Aspartate Aminotransferase, domain 1"/>
    <property type="match status" value="1"/>
</dbReference>
<dbReference type="NCBIfam" id="NF005682">
    <property type="entry name" value="PRK07480.1"/>
    <property type="match status" value="1"/>
</dbReference>
<dbReference type="SUPFAM" id="SSF53383">
    <property type="entry name" value="PLP-dependent transferases"/>
    <property type="match status" value="1"/>
</dbReference>
<dbReference type="Proteomes" id="UP001329505">
    <property type="component" value="Unassembled WGS sequence"/>
</dbReference>
<dbReference type="Proteomes" id="UP000199221">
    <property type="component" value="Unassembled WGS sequence"/>
</dbReference>
<keyword evidence="10" id="KW-1185">Reference proteome</keyword>
<dbReference type="PANTHER" id="PTHR42684:SF3">
    <property type="entry name" value="ADENOSYLMETHIONINE-8-AMINO-7-OXONONANOATE AMINOTRANSFERASE"/>
    <property type="match status" value="1"/>
</dbReference>
<dbReference type="Gene3D" id="3.40.640.10">
    <property type="entry name" value="Type I PLP-dependent aspartate aminotransferase-like (Major domain)"/>
    <property type="match status" value="1"/>
</dbReference>
<dbReference type="NCBIfam" id="NF004767">
    <property type="entry name" value="PRK06105.1"/>
    <property type="match status" value="1"/>
</dbReference>
<dbReference type="CDD" id="cd00610">
    <property type="entry name" value="OAT_like"/>
    <property type="match status" value="1"/>
</dbReference>
<evidence type="ECO:0000313" key="10">
    <source>
        <dbReference type="Proteomes" id="UP001329505"/>
    </source>
</evidence>
<name>A0A1H9JT71_9PSED</name>
<keyword evidence="8" id="KW-0670">Pyruvate</keyword>
<dbReference type="PIRSF" id="PIRSF000521">
    <property type="entry name" value="Transaminase_4ab_Lys_Orn"/>
    <property type="match status" value="1"/>
</dbReference>
<dbReference type="GeneID" id="93677634"/>
<evidence type="ECO:0000256" key="1">
    <source>
        <dbReference type="ARBA" id="ARBA00001933"/>
    </source>
</evidence>
<evidence type="ECO:0000256" key="3">
    <source>
        <dbReference type="ARBA" id="ARBA00022576"/>
    </source>
</evidence>
<dbReference type="PROSITE" id="PS00600">
    <property type="entry name" value="AA_TRANSFER_CLASS_3"/>
    <property type="match status" value="1"/>
</dbReference>
<dbReference type="RefSeq" id="WP_094011197.1">
    <property type="nucleotide sequence ID" value="NZ_CP128543.1"/>
</dbReference>
<dbReference type="GO" id="GO:0009102">
    <property type="term" value="P:biotin biosynthetic process"/>
    <property type="evidence" value="ECO:0007669"/>
    <property type="project" value="TreeGrafter"/>
</dbReference>
<evidence type="ECO:0000256" key="6">
    <source>
        <dbReference type="RuleBase" id="RU003560"/>
    </source>
</evidence>
<comment type="cofactor">
    <cofactor evidence="1">
        <name>pyridoxal 5'-phosphate</name>
        <dbReference type="ChEBI" id="CHEBI:597326"/>
    </cofactor>
</comment>
<evidence type="ECO:0000313" key="9">
    <source>
        <dbReference type="Proteomes" id="UP000199221"/>
    </source>
</evidence>
<evidence type="ECO:0000313" key="7">
    <source>
        <dbReference type="EMBL" id="MEE1879086.1"/>
    </source>
</evidence>
<accession>A0A1H9JT71</accession>